<comment type="caution">
    <text evidence="2">The sequence shown here is derived from an EMBL/GenBank/DDBJ whole genome shotgun (WGS) entry which is preliminary data.</text>
</comment>
<reference evidence="2 3" key="1">
    <citation type="journal article" date="2015" name="Genom Data">
        <title>Draft genome sequence of a multidrug-resistant Chryseobacterium indologenes isolate from Malaysia.</title>
        <authorList>
            <person name="Yu C.Y."/>
            <person name="Ang G.Y."/>
            <person name="Cheng H.J."/>
            <person name="Cheong Y.M."/>
            <person name="Yin W.F."/>
            <person name="Chan K.G."/>
        </authorList>
    </citation>
    <scope>NUCLEOTIDE SEQUENCE [LARGE SCALE GENOMIC DNA]</scope>
    <source>
        <strain evidence="2 3">CI_885</strain>
    </source>
</reference>
<feature type="signal peptide" evidence="1">
    <location>
        <begin position="1"/>
        <end position="21"/>
    </location>
</feature>
<dbReference type="AlphaFoldDB" id="A0A0N0ZY42"/>
<evidence type="ECO:0008006" key="4">
    <source>
        <dbReference type="Google" id="ProtNLM"/>
    </source>
</evidence>
<dbReference type="RefSeq" id="WP_062696985.1">
    <property type="nucleotide sequence ID" value="NZ_LJOD01000002.1"/>
</dbReference>
<name>A0A0N0ZY42_CHRID</name>
<sequence>MKKYLLLFVFFGFFKTIYAQSDDYKSILTVSAFAPFRDQRYNIGYMRKINERWWVGSEVAYGTDKITPVNIGNFEGKNKVFEIKPEVFYSLAPQSRLKHFVSAEAFYLNQTGKNISGKYYDENDVYYSFSSADYKRTKYGLNINYSILLHKKSSWFGFMPKIGFGIRQKNISYTNMTGKEEEDAPIDGLPFDYHSNRQGSNLGFNFNVDMKFIFKF</sequence>
<dbReference type="OrthoDB" id="1256349at2"/>
<evidence type="ECO:0000256" key="1">
    <source>
        <dbReference type="SAM" id="SignalP"/>
    </source>
</evidence>
<gene>
    <name evidence="2" type="ORF">AOB46_05050</name>
</gene>
<protein>
    <recommendedName>
        <fullName evidence="4">DUF3575 domain-containing protein</fullName>
    </recommendedName>
</protein>
<dbReference type="PATRIC" id="fig|253.9.peg.2311"/>
<dbReference type="Proteomes" id="UP000037953">
    <property type="component" value="Unassembled WGS sequence"/>
</dbReference>
<organism evidence="2 3">
    <name type="scientific">Chryseobacterium indologenes</name>
    <name type="common">Flavobacterium indologenes</name>
    <dbReference type="NCBI Taxonomy" id="253"/>
    <lineage>
        <taxon>Bacteria</taxon>
        <taxon>Pseudomonadati</taxon>
        <taxon>Bacteroidota</taxon>
        <taxon>Flavobacteriia</taxon>
        <taxon>Flavobacteriales</taxon>
        <taxon>Weeksellaceae</taxon>
        <taxon>Chryseobacterium group</taxon>
        <taxon>Chryseobacterium</taxon>
    </lineage>
</organism>
<proteinExistence type="predicted"/>
<dbReference type="EMBL" id="LJOD01000002">
    <property type="protein sequence ID" value="KPE52249.1"/>
    <property type="molecule type" value="Genomic_DNA"/>
</dbReference>
<evidence type="ECO:0000313" key="3">
    <source>
        <dbReference type="Proteomes" id="UP000037953"/>
    </source>
</evidence>
<evidence type="ECO:0000313" key="2">
    <source>
        <dbReference type="EMBL" id="KPE52249.1"/>
    </source>
</evidence>
<keyword evidence="1" id="KW-0732">Signal</keyword>
<feature type="chain" id="PRO_5005865316" description="DUF3575 domain-containing protein" evidence="1">
    <location>
        <begin position="22"/>
        <end position="216"/>
    </location>
</feature>
<reference evidence="3" key="2">
    <citation type="submission" date="2015-09" db="EMBL/GenBank/DDBJ databases">
        <title>Draft genome sequence of a multidrug-resistant Chryseobacterium indologenes isolate from Malaysia.</title>
        <authorList>
            <person name="Yu C.Y."/>
            <person name="Ang G.Y."/>
            <person name="Chan K.-G."/>
        </authorList>
    </citation>
    <scope>NUCLEOTIDE SEQUENCE [LARGE SCALE GENOMIC DNA]</scope>
    <source>
        <strain evidence="3">CI_885</strain>
    </source>
</reference>
<accession>A0A0N0ZY42</accession>